<dbReference type="Pfam" id="PF10094">
    <property type="entry name" value="DUF2332"/>
    <property type="match status" value="1"/>
</dbReference>
<dbReference type="EMBL" id="JACYTN010000014">
    <property type="protein sequence ID" value="MBD8499731.1"/>
    <property type="molecule type" value="Genomic_DNA"/>
</dbReference>
<dbReference type="InterPro" id="IPR011200">
    <property type="entry name" value="UCP012608"/>
</dbReference>
<dbReference type="Proteomes" id="UP000634529">
    <property type="component" value="Unassembled WGS sequence"/>
</dbReference>
<gene>
    <name evidence="1" type="ORF">IFO66_15665</name>
</gene>
<protein>
    <submittedName>
        <fullName evidence="1">DUF2332 domain-containing protein</fullName>
    </submittedName>
</protein>
<accession>A0ABR9B3G7</accession>
<sequence length="344" mass="39748">MTSSLSKHFMVFAARECKGSSSLYEHLSDKIAADDELLELAGYVRQGQPVPNLFFGAVHYLLLKGYGHELREFYASLVNDPRNVAEAFPHFKDFCLTYKLDIIPLLQNKLVQTNEVRRCSYLYPAFCYMYEKTKRPLALIEIGTSAGLQLLWDKYSYSYNSDNEVYGNVHSELHIRAEIKGARHPFIYKQSPPVISRIGLDLHINDLNAPEDYLWLNALIWPEHSERRIHFAKAAQCAKEQTIQFIEGDGVKLLPEIALQIPKESVICVFHTHVANQIPVEGKQELERHIKKLGEEREVLHLYNNMRDSGLLHLDYYVGGKEYKETLAETEGHARWFQWIGKHK</sequence>
<comment type="caution">
    <text evidence="1">The sequence shown here is derived from an EMBL/GenBank/DDBJ whole genome shotgun (WGS) entry which is preliminary data.</text>
</comment>
<proteinExistence type="predicted"/>
<dbReference type="PIRSF" id="PIRSF012608">
    <property type="entry name" value="UCP012608"/>
    <property type="match status" value="1"/>
</dbReference>
<organism evidence="1 2">
    <name type="scientific">Paenibacillus arenosi</name>
    <dbReference type="NCBI Taxonomy" id="2774142"/>
    <lineage>
        <taxon>Bacteria</taxon>
        <taxon>Bacillati</taxon>
        <taxon>Bacillota</taxon>
        <taxon>Bacilli</taxon>
        <taxon>Bacillales</taxon>
        <taxon>Paenibacillaceae</taxon>
        <taxon>Paenibacillus</taxon>
    </lineage>
</organism>
<keyword evidence="2" id="KW-1185">Reference proteome</keyword>
<reference evidence="1 2" key="1">
    <citation type="submission" date="2020-09" db="EMBL/GenBank/DDBJ databases">
        <title>Paenibacillus sp. CAU 1523 isolated from sand of Haeundae Beach.</title>
        <authorList>
            <person name="Kim W."/>
        </authorList>
    </citation>
    <scope>NUCLEOTIDE SEQUENCE [LARGE SCALE GENOMIC DNA]</scope>
    <source>
        <strain evidence="1 2">CAU 1523</strain>
    </source>
</reference>
<evidence type="ECO:0000313" key="2">
    <source>
        <dbReference type="Proteomes" id="UP000634529"/>
    </source>
</evidence>
<dbReference type="RefSeq" id="WP_192026067.1">
    <property type="nucleotide sequence ID" value="NZ_JACYTN010000014.1"/>
</dbReference>
<name>A0ABR9B3G7_9BACL</name>
<evidence type="ECO:0000313" key="1">
    <source>
        <dbReference type="EMBL" id="MBD8499731.1"/>
    </source>
</evidence>